<dbReference type="Gene3D" id="2.60.40.10">
    <property type="entry name" value="Immunoglobulins"/>
    <property type="match status" value="2"/>
</dbReference>
<dbReference type="Pfam" id="PF00703">
    <property type="entry name" value="Glyco_hydro_2"/>
    <property type="match status" value="1"/>
</dbReference>
<evidence type="ECO:0000256" key="5">
    <source>
        <dbReference type="ARBA" id="ARBA00011738"/>
    </source>
</evidence>
<dbReference type="InterPro" id="IPR041625">
    <property type="entry name" value="Beta-mannosidase_Ig"/>
</dbReference>
<evidence type="ECO:0000256" key="2">
    <source>
        <dbReference type="ARBA" id="ARBA00004371"/>
    </source>
</evidence>
<evidence type="ECO:0000313" key="21">
    <source>
        <dbReference type="Proteomes" id="UP000287224"/>
    </source>
</evidence>
<feature type="domain" description="Beta-mannosidase-like galactose-binding" evidence="19">
    <location>
        <begin position="20"/>
        <end position="188"/>
    </location>
</feature>
<dbReference type="Pfam" id="PF17786">
    <property type="entry name" value="Mannosidase_ig"/>
    <property type="match status" value="1"/>
</dbReference>
<dbReference type="InterPro" id="IPR041447">
    <property type="entry name" value="Mannosidase_ig"/>
</dbReference>
<sequence length="822" mass="93389">MEYRDLTNNWQFKQRVPDVELNTDFATEKDWLPASVPGAVHLDLLAAGQIPEPFYGLNEQQLQWIGERDWLYRTTFEITAAELSQAELDLCFDGLDTYATVWLNGVQILKSNNMFVPQRVSIKSQVRIGSNDLHIVFESALLWGQHLEEQYGKLPLWNGDSSRLYVRKAQYHYGWDWGPVFMTAGLWRAVRLEAYSARVADVHCPYEVADDLASALLPVKIEVEERAADSVQEVHVALYAPSGELVAEKTQTLRGEKSVETQLEVQRPELWWPHTHGQQPLYRLVTTLRGPRGEADRHELRLGLRRLRLVQHTLQDAPGTSFYFEINNTPIFCGGSNWIPADSFMPRISRERYRRWLQLAVDGNQNMLRVWGGGIYEDPAFYELCDELGLLVWQDFMFACGLYPAHEEFQQSVRAEAESAVRQLRHHPSIVLWSGNNEDYAIAESRGVSDPQITDHFEQTQFPARAIYEQLLPAVCADLDSTRPYWPGSPYGGERSSDPTVGDIHVWSVWHGGLPYQDYPKLAGRFISEFGMQAFPVLETIREFAPAEELYPQSRTLDYHNKADGGPGLMAPYLVNNVRVPADLEGQVYATQFVQSEALSAAIRGWRRLWQGPGREYTSGALVWQLNDCYPVMSWALVDYQLRIKPAYYSVARELAPLVVGLHRQSSDSIAIWAVNGDAADIQLELELRTVTLAGEVLSEQRRSVTLTGNRSSELDIIQQAQKDQEIVQARLWRDGVVVARASLWSEPYKYLTLPDPQVNIVRLDDQHIRVSATRPAKGVWLDAGAEVKWSDNMLDIVPGDPQTITASGLGNQPIQVRWLDK</sequence>
<evidence type="ECO:0000256" key="3">
    <source>
        <dbReference type="ARBA" id="ARBA00004613"/>
    </source>
</evidence>
<evidence type="ECO:0000256" key="11">
    <source>
        <dbReference type="ARBA" id="ARBA00023228"/>
    </source>
</evidence>
<evidence type="ECO:0000256" key="4">
    <source>
        <dbReference type="ARBA" id="ARBA00004740"/>
    </source>
</evidence>
<dbReference type="GO" id="GO:0005576">
    <property type="term" value="C:extracellular region"/>
    <property type="evidence" value="ECO:0007669"/>
    <property type="project" value="UniProtKB-SubCell"/>
</dbReference>
<keyword evidence="7" id="KW-0964">Secreted</keyword>
<dbReference type="FunFam" id="2.60.120.260:FF:000060">
    <property type="entry name" value="Probable beta-mannosidase"/>
    <property type="match status" value="1"/>
</dbReference>
<evidence type="ECO:0000256" key="7">
    <source>
        <dbReference type="ARBA" id="ARBA00022525"/>
    </source>
</evidence>
<evidence type="ECO:0000256" key="14">
    <source>
        <dbReference type="ARBA" id="ARBA00041069"/>
    </source>
</evidence>
<evidence type="ECO:0000256" key="12">
    <source>
        <dbReference type="ARBA" id="ARBA00023295"/>
    </source>
</evidence>
<evidence type="ECO:0000259" key="18">
    <source>
        <dbReference type="Pfam" id="PF17786"/>
    </source>
</evidence>
<dbReference type="InterPro" id="IPR013783">
    <property type="entry name" value="Ig-like_fold"/>
</dbReference>
<dbReference type="EMBL" id="BIFQ01000001">
    <property type="protein sequence ID" value="GCE04435.1"/>
    <property type="molecule type" value="Genomic_DNA"/>
</dbReference>
<dbReference type="RefSeq" id="WP_126595591.1">
    <property type="nucleotide sequence ID" value="NZ_BIFQ01000001.1"/>
</dbReference>
<evidence type="ECO:0000259" key="16">
    <source>
        <dbReference type="Pfam" id="PF00703"/>
    </source>
</evidence>
<dbReference type="GO" id="GO:0005975">
    <property type="term" value="P:carbohydrate metabolic process"/>
    <property type="evidence" value="ECO:0007669"/>
    <property type="project" value="InterPro"/>
</dbReference>
<comment type="pathway">
    <text evidence="4">Glycan metabolism; N-glycan degradation.</text>
</comment>
<dbReference type="AlphaFoldDB" id="A0A401ZC53"/>
<dbReference type="Pfam" id="PF22666">
    <property type="entry name" value="Glyco_hydro_2_N2"/>
    <property type="match status" value="1"/>
</dbReference>
<feature type="domain" description="Glycoside hydrolase family 2 immunoglobulin-like beta-sandwich" evidence="16">
    <location>
        <begin position="197"/>
        <end position="305"/>
    </location>
</feature>
<dbReference type="SUPFAM" id="SSF49303">
    <property type="entry name" value="beta-Galactosidase/glucuronidase domain"/>
    <property type="match status" value="2"/>
</dbReference>
<keyword evidence="11" id="KW-0458">Lysosome</keyword>
<dbReference type="InterPro" id="IPR036156">
    <property type="entry name" value="Beta-gal/glucu_dom_sf"/>
</dbReference>
<dbReference type="Gene3D" id="3.20.20.80">
    <property type="entry name" value="Glycosidases"/>
    <property type="match status" value="1"/>
</dbReference>
<comment type="caution">
    <text evidence="20">The sequence shown here is derived from an EMBL/GenBank/DDBJ whole genome shotgun (WGS) entry which is preliminary data.</text>
</comment>
<dbReference type="SUPFAM" id="SSF51445">
    <property type="entry name" value="(Trans)glycosidases"/>
    <property type="match status" value="1"/>
</dbReference>
<dbReference type="GO" id="GO:0005764">
    <property type="term" value="C:lysosome"/>
    <property type="evidence" value="ECO:0007669"/>
    <property type="project" value="UniProtKB-SubCell"/>
</dbReference>
<comment type="similarity">
    <text evidence="13">Belongs to the glycosyl hydrolase 2 family. Beta-mannosidase B subfamily.</text>
</comment>
<keyword evidence="8" id="KW-0732">Signal</keyword>
<keyword evidence="21" id="KW-1185">Reference proteome</keyword>
<dbReference type="InterPro" id="IPR017853">
    <property type="entry name" value="GH"/>
</dbReference>
<evidence type="ECO:0000256" key="9">
    <source>
        <dbReference type="ARBA" id="ARBA00022801"/>
    </source>
</evidence>
<dbReference type="PANTHER" id="PTHR43730:SF1">
    <property type="entry name" value="BETA-MANNOSIDASE"/>
    <property type="match status" value="1"/>
</dbReference>
<dbReference type="Proteomes" id="UP000287224">
    <property type="component" value="Unassembled WGS sequence"/>
</dbReference>
<keyword evidence="9" id="KW-0378">Hydrolase</keyword>
<evidence type="ECO:0000256" key="1">
    <source>
        <dbReference type="ARBA" id="ARBA00000829"/>
    </source>
</evidence>
<reference evidence="21" key="1">
    <citation type="submission" date="2018-12" db="EMBL/GenBank/DDBJ databases">
        <title>Tengunoibacter tsumagoiensis gen. nov., sp. nov., Dictyobacter kobayashii sp. nov., D. alpinus sp. nov., and D. joshuensis sp. nov. and description of Dictyobacteraceae fam. nov. within the order Ktedonobacterales isolated from Tengu-no-mugimeshi.</title>
        <authorList>
            <person name="Wang C.M."/>
            <person name="Zheng Y."/>
            <person name="Sakai Y."/>
            <person name="Toyoda A."/>
            <person name="Minakuchi Y."/>
            <person name="Abe K."/>
            <person name="Yokota A."/>
            <person name="Yabe S."/>
        </authorList>
    </citation>
    <scope>NUCLEOTIDE SEQUENCE [LARGE SCALE GENOMIC DNA]</scope>
    <source>
        <strain evidence="21">S-27</strain>
    </source>
</reference>
<organism evidence="20 21">
    <name type="scientific">Dictyobacter aurantiacus</name>
    <dbReference type="NCBI Taxonomy" id="1936993"/>
    <lineage>
        <taxon>Bacteria</taxon>
        <taxon>Bacillati</taxon>
        <taxon>Chloroflexota</taxon>
        <taxon>Ktedonobacteria</taxon>
        <taxon>Ktedonobacterales</taxon>
        <taxon>Dictyobacteraceae</taxon>
        <taxon>Dictyobacter</taxon>
    </lineage>
</organism>
<dbReference type="FunFam" id="3.20.20.80:FF:000050">
    <property type="entry name" value="Beta-mannosidase B"/>
    <property type="match status" value="1"/>
</dbReference>
<protein>
    <recommendedName>
        <fullName evidence="14">Beta-mannosidase B</fullName>
        <ecNumber evidence="6">3.2.1.25</ecNumber>
    </recommendedName>
    <alternativeName>
        <fullName evidence="15">Mannanase B</fullName>
    </alternativeName>
</protein>
<feature type="domain" description="Mannosidase Ig/CBM-like" evidence="18">
    <location>
        <begin position="669"/>
        <end position="751"/>
    </location>
</feature>
<evidence type="ECO:0000256" key="13">
    <source>
        <dbReference type="ARBA" id="ARBA00038429"/>
    </source>
</evidence>
<proteinExistence type="inferred from homology"/>
<comment type="catalytic activity">
    <reaction evidence="1">
        <text>Hydrolysis of terminal, non-reducing beta-D-mannose residues in beta-D-mannosides.</text>
        <dbReference type="EC" id="3.2.1.25"/>
    </reaction>
</comment>
<dbReference type="OrthoDB" id="9801077at2"/>
<dbReference type="InterPro" id="IPR054593">
    <property type="entry name" value="Beta-mannosidase-like_N2"/>
</dbReference>
<comment type="subcellular location">
    <subcellularLocation>
        <location evidence="2">Lysosome</location>
    </subcellularLocation>
    <subcellularLocation>
        <location evidence="3">Secreted</location>
    </subcellularLocation>
</comment>
<evidence type="ECO:0000313" key="20">
    <source>
        <dbReference type="EMBL" id="GCE04435.1"/>
    </source>
</evidence>
<name>A0A401ZC53_9CHLR</name>
<dbReference type="GO" id="GO:0006516">
    <property type="term" value="P:glycoprotein catabolic process"/>
    <property type="evidence" value="ECO:0007669"/>
    <property type="project" value="TreeGrafter"/>
</dbReference>
<keyword evidence="10" id="KW-0325">Glycoprotein</keyword>
<dbReference type="InterPro" id="IPR006102">
    <property type="entry name" value="Ig-like_GH2"/>
</dbReference>
<comment type="subunit">
    <text evidence="5">Homodimer.</text>
</comment>
<evidence type="ECO:0000256" key="10">
    <source>
        <dbReference type="ARBA" id="ARBA00023180"/>
    </source>
</evidence>
<gene>
    <name evidence="20" type="ORF">KDAU_17640</name>
</gene>
<evidence type="ECO:0000259" key="19">
    <source>
        <dbReference type="Pfam" id="PF22666"/>
    </source>
</evidence>
<evidence type="ECO:0000259" key="17">
    <source>
        <dbReference type="Pfam" id="PF17753"/>
    </source>
</evidence>
<dbReference type="EC" id="3.2.1.25" evidence="6"/>
<evidence type="ECO:0000256" key="8">
    <source>
        <dbReference type="ARBA" id="ARBA00022729"/>
    </source>
</evidence>
<keyword evidence="12" id="KW-0326">Glycosidase</keyword>
<feature type="domain" description="Beta-mannosidase Ig-fold" evidence="17">
    <location>
        <begin position="754"/>
        <end position="808"/>
    </location>
</feature>
<dbReference type="InterPro" id="IPR008979">
    <property type="entry name" value="Galactose-bd-like_sf"/>
</dbReference>
<dbReference type="GO" id="GO:0004567">
    <property type="term" value="F:beta-mannosidase activity"/>
    <property type="evidence" value="ECO:0007669"/>
    <property type="project" value="UniProtKB-EC"/>
</dbReference>
<dbReference type="Gene3D" id="2.60.120.260">
    <property type="entry name" value="Galactose-binding domain-like"/>
    <property type="match status" value="1"/>
</dbReference>
<dbReference type="Pfam" id="PF17753">
    <property type="entry name" value="Ig_mannosidase"/>
    <property type="match status" value="1"/>
</dbReference>
<dbReference type="SUPFAM" id="SSF49785">
    <property type="entry name" value="Galactose-binding domain-like"/>
    <property type="match status" value="1"/>
</dbReference>
<evidence type="ECO:0000256" key="6">
    <source>
        <dbReference type="ARBA" id="ARBA00012754"/>
    </source>
</evidence>
<dbReference type="PANTHER" id="PTHR43730">
    <property type="entry name" value="BETA-MANNOSIDASE"/>
    <property type="match status" value="1"/>
</dbReference>
<evidence type="ECO:0000256" key="15">
    <source>
        <dbReference type="ARBA" id="ARBA00041614"/>
    </source>
</evidence>
<accession>A0A401ZC53</accession>
<dbReference type="InterPro" id="IPR050887">
    <property type="entry name" value="Beta-mannosidase_GH2"/>
</dbReference>